<dbReference type="InterPro" id="IPR012142">
    <property type="entry name" value="Trp_2-mOase"/>
</dbReference>
<evidence type="ECO:0000256" key="8">
    <source>
        <dbReference type="ARBA" id="ARBA00023002"/>
    </source>
</evidence>
<dbReference type="UniPathway" id="UPA00151"/>
<evidence type="ECO:0000256" key="1">
    <source>
        <dbReference type="ARBA" id="ARBA00001917"/>
    </source>
</evidence>
<dbReference type="PANTHER" id="PTHR10742">
    <property type="entry name" value="FLAVIN MONOAMINE OXIDASE"/>
    <property type="match status" value="1"/>
</dbReference>
<evidence type="ECO:0000256" key="2">
    <source>
        <dbReference type="ARBA" id="ARBA00004814"/>
    </source>
</evidence>
<protein>
    <recommendedName>
        <fullName evidence="5 12">Tryptophan 2-monooxygenase</fullName>
        <ecNumber evidence="4 12">1.13.12.3</ecNumber>
    </recommendedName>
</protein>
<evidence type="ECO:0000256" key="12">
    <source>
        <dbReference type="PIRNR" id="PIRNR000319"/>
    </source>
</evidence>
<evidence type="ECO:0000256" key="6">
    <source>
        <dbReference type="ARBA" id="ARBA00022630"/>
    </source>
</evidence>
<geneLocation type="plasmid" evidence="15">
    <name>pTiAG162</name>
</geneLocation>
<dbReference type="PRINTS" id="PR00419">
    <property type="entry name" value="ADXRDTASE"/>
</dbReference>
<dbReference type="AlphaFoldDB" id="Q9ZHH0"/>
<dbReference type="Gene3D" id="3.50.50.60">
    <property type="entry name" value="FAD/NAD(P)-binding domain"/>
    <property type="match status" value="1"/>
</dbReference>
<evidence type="ECO:0000256" key="11">
    <source>
        <dbReference type="ARBA" id="ARBA00047321"/>
    </source>
</evidence>
<dbReference type="Pfam" id="PF01593">
    <property type="entry name" value="Amino_oxidase"/>
    <property type="match status" value="1"/>
</dbReference>
<dbReference type="GO" id="GO:0001716">
    <property type="term" value="F:L-amino-acid oxidase activity"/>
    <property type="evidence" value="ECO:0007669"/>
    <property type="project" value="TreeGrafter"/>
</dbReference>
<reference evidence="15" key="1">
    <citation type="journal article" date="1999" name="DNA Seq.">
        <title>Molecular analysis of a tryptophan-2-monooxygenase gene (IaaM) of Agrobacterium vitis.</title>
        <authorList>
            <person name="Oetiker J.H."/>
            <person name="Lee D.H."/>
            <person name="Kato A."/>
        </authorList>
    </citation>
    <scope>NUCLEOTIDE SEQUENCE</scope>
    <source>
        <plasmid evidence="15">pTiAG162</plasmid>
    </source>
</reference>
<dbReference type="InterPro" id="IPR036188">
    <property type="entry name" value="FAD/NAD-bd_sf"/>
</dbReference>
<comment type="similarity">
    <text evidence="3 12">Belongs to the tryptophan 2-monooxygenase family.</text>
</comment>
<keyword evidence="10 12" id="KW-0073">Auxin biosynthesis</keyword>
<dbReference type="PANTHER" id="PTHR10742:SF342">
    <property type="entry name" value="AMINE OXIDASE"/>
    <property type="match status" value="1"/>
</dbReference>
<evidence type="ECO:0000256" key="9">
    <source>
        <dbReference type="ARBA" id="ARBA00023033"/>
    </source>
</evidence>
<gene>
    <name evidence="15" type="primary">iaaM</name>
</gene>
<comment type="pathway">
    <text evidence="2 12">Plant hormone metabolism; auxin biosynthesis.</text>
</comment>
<dbReference type="GO" id="GO:0050361">
    <property type="term" value="F:tryptophan 2-monooxygenase activity"/>
    <property type="evidence" value="ECO:0007669"/>
    <property type="project" value="UniProtKB-EC"/>
</dbReference>
<dbReference type="PIRSF" id="PIRSF000319">
    <property type="entry name" value="Trp_2-mono_O2ase"/>
    <property type="match status" value="1"/>
</dbReference>
<evidence type="ECO:0000259" key="13">
    <source>
        <dbReference type="Pfam" id="PF01593"/>
    </source>
</evidence>
<keyword evidence="15" id="KW-0614">Plasmid</keyword>
<dbReference type="Pfam" id="PF02027">
    <property type="entry name" value="RolB_RolC"/>
    <property type="match status" value="1"/>
</dbReference>
<comment type="catalytic activity">
    <reaction evidence="11 12">
        <text>L-tryptophan + O2 = indole-3-acetamide + CO2 + H2O</text>
        <dbReference type="Rhea" id="RHEA:16165"/>
        <dbReference type="ChEBI" id="CHEBI:15377"/>
        <dbReference type="ChEBI" id="CHEBI:15379"/>
        <dbReference type="ChEBI" id="CHEBI:16031"/>
        <dbReference type="ChEBI" id="CHEBI:16526"/>
        <dbReference type="ChEBI" id="CHEBI:57912"/>
        <dbReference type="EC" id="1.13.12.3"/>
    </reaction>
</comment>
<dbReference type="InterPro" id="IPR006064">
    <property type="entry name" value="Glycosidase"/>
</dbReference>
<evidence type="ECO:0000256" key="5">
    <source>
        <dbReference type="ARBA" id="ARBA00017871"/>
    </source>
</evidence>
<name>Q9ZHH0_AGRVI</name>
<evidence type="ECO:0000256" key="7">
    <source>
        <dbReference type="ARBA" id="ARBA00022643"/>
    </source>
</evidence>
<dbReference type="EC" id="1.13.12.3" evidence="4 12"/>
<keyword evidence="9 12" id="KW-0503">Monooxygenase</keyword>
<feature type="domain" description="Cytokinin glycosidase" evidence="14">
    <location>
        <begin position="80"/>
        <end position="192"/>
    </location>
</feature>
<dbReference type="GO" id="GO:0009851">
    <property type="term" value="P:auxin biosynthetic process"/>
    <property type="evidence" value="ECO:0007669"/>
    <property type="project" value="UniProtKB-UniPathway"/>
</dbReference>
<evidence type="ECO:0000256" key="3">
    <source>
        <dbReference type="ARBA" id="ARBA00005833"/>
    </source>
</evidence>
<evidence type="ECO:0000259" key="14">
    <source>
        <dbReference type="Pfam" id="PF02027"/>
    </source>
</evidence>
<dbReference type="SUPFAM" id="SSF51905">
    <property type="entry name" value="FAD/NAD(P)-binding domain"/>
    <property type="match status" value="1"/>
</dbReference>
<keyword evidence="7" id="KW-0288">FMN</keyword>
<evidence type="ECO:0000313" key="15">
    <source>
        <dbReference type="EMBL" id="AAC77909.1"/>
    </source>
</evidence>
<comment type="cofactor">
    <cofactor evidence="1">
        <name>FMN</name>
        <dbReference type="ChEBI" id="CHEBI:58210"/>
    </cofactor>
</comment>
<keyword evidence="6" id="KW-0285">Flavoprotein</keyword>
<sequence length="765" mass="84371">MNGEIILLAAPRQSVLVNMMDLVDVDELRTSLFNTFLQRQITRKISTKASCQCETGLACKGPAKDGFPESSADQRAKITVAFIYINDATLQLIIDSGSLAQATTASLVAINVAPFRTNVSRALLLQSINLLRSGRCGLDDISHFIAIAISKDAFSKTLTMAPFEGSLGTELHGFPITSKGDAAFEMVAYGRNLMPKACAESFPSVDLLYDYRNFFESCRATGRIGDFPEGVSKPKVAIVGAGLSGLVVASELLHAGIDDVTLYEASDRIGGKLWSYRFDNAPNVVAEMGAMRFLPSEILLFFFLQEVMAGFHGAFPNPRKRDTTLIYDGHQYIWKAGEGPPELFRRVYHGWQAFIREGYLNDDMVLASPCAIGEALKLGHLQQAHDFWQSWLTCFGRESFSSGIEKIFLGSHPPGGEKWRFLMTGNLFKLLGIGSGGFGPVFESGFIEILRLVVNGYEDNAQLIYEGISELPRRIGAQVVHGVSIRERIRHVQVKAIEKENTKIRVRVKGGNSDLYDRVVVTSGLTNIQLRHLLTLDATFLQAEVNGAVENSHMTGSSKLFVLTEGKFWLEHQLPPCVLTTGVARAVYCFDYSRSDPRGKGLLLISYTWEDDSHKLLAVPDKRERLALLRRDIGKTLPDFAKHLVPANGNYDGNVVQHDWLTDPNAGGAFKLNRRGEGRVFSKAFFSAILTCTNSLKDKGAILGWLYCSFTGGWADGAIQTACNAAWCIIHSSGGVLAEGNPLTHPWKQYNYGVEYRSVGIRTYE</sequence>
<evidence type="ECO:0000256" key="10">
    <source>
        <dbReference type="ARBA" id="ARBA00023070"/>
    </source>
</evidence>
<dbReference type="SUPFAM" id="SSF54373">
    <property type="entry name" value="FAD-linked reductases, C-terminal domain"/>
    <property type="match status" value="1"/>
</dbReference>
<proteinExistence type="inferred from homology"/>
<organism evidence="15">
    <name type="scientific">Agrobacterium vitis</name>
    <name type="common">Rhizobium vitis</name>
    <dbReference type="NCBI Taxonomy" id="373"/>
    <lineage>
        <taxon>Bacteria</taxon>
        <taxon>Pseudomonadati</taxon>
        <taxon>Pseudomonadota</taxon>
        <taxon>Alphaproteobacteria</taxon>
        <taxon>Hyphomicrobiales</taxon>
        <taxon>Rhizobiaceae</taxon>
        <taxon>Rhizobium/Agrobacterium group</taxon>
        <taxon>Agrobacterium</taxon>
    </lineage>
</organism>
<dbReference type="Gene3D" id="1.10.405.40">
    <property type="match status" value="1"/>
</dbReference>
<feature type="domain" description="Amine oxidase" evidence="13">
    <location>
        <begin position="243"/>
        <end position="730"/>
    </location>
</feature>
<evidence type="ECO:0000256" key="4">
    <source>
        <dbReference type="ARBA" id="ARBA00012535"/>
    </source>
</evidence>
<dbReference type="InterPro" id="IPR002937">
    <property type="entry name" value="Amino_oxidase"/>
</dbReference>
<dbReference type="GO" id="GO:0009063">
    <property type="term" value="P:amino acid catabolic process"/>
    <property type="evidence" value="ECO:0007669"/>
    <property type="project" value="TreeGrafter"/>
</dbReference>
<keyword evidence="8 12" id="KW-0560">Oxidoreductase</keyword>
<dbReference type="InterPro" id="IPR050281">
    <property type="entry name" value="Flavin_monoamine_oxidase"/>
</dbReference>
<dbReference type="EMBL" id="AF061780">
    <property type="protein sequence ID" value="AAC77909.1"/>
    <property type="molecule type" value="Genomic_DNA"/>
</dbReference>
<dbReference type="Gene3D" id="3.90.660.10">
    <property type="match status" value="1"/>
</dbReference>
<accession>Q9ZHH0</accession>